<evidence type="ECO:0000256" key="9">
    <source>
        <dbReference type="ARBA" id="ARBA00022692"/>
    </source>
</evidence>
<keyword evidence="6 19" id="KW-0997">Cell inner membrane</keyword>
<dbReference type="Gene3D" id="6.10.280.130">
    <property type="match status" value="1"/>
</dbReference>
<dbReference type="Pfam" id="PF13442">
    <property type="entry name" value="Cytochrome_CBB3"/>
    <property type="match status" value="2"/>
</dbReference>
<dbReference type="InterPro" id="IPR038414">
    <property type="entry name" value="CcoP_N_sf"/>
</dbReference>
<feature type="binding site" description="axial binding residue" evidence="20">
    <location>
        <position position="272"/>
    </location>
    <ligand>
        <name>heme c</name>
        <dbReference type="ChEBI" id="CHEBI:61717"/>
        <label>1</label>
    </ligand>
    <ligandPart>
        <name>Fe</name>
        <dbReference type="ChEBI" id="CHEBI:18248"/>
    </ligandPart>
</feature>
<feature type="domain" description="Cytochrome c" evidence="23">
    <location>
        <begin position="125"/>
        <end position="204"/>
    </location>
</feature>
<keyword evidence="25" id="KW-1185">Reference proteome</keyword>
<reference evidence="24 25" key="1">
    <citation type="journal article" date="2023" name="bioRxiv">
        <title>An intranuclear bacterial parasite of deep-sea mussels expresses apoptosis inhibitors acquired from its host.</title>
        <authorList>
            <person name="Gonzalez Porras M.A."/>
            <person name="Assie A."/>
            <person name="Tietjen M."/>
            <person name="Violette M."/>
            <person name="Kleiner M."/>
            <person name="Gruber-Vodicka H."/>
            <person name="Dubilier N."/>
            <person name="Leisch N."/>
        </authorList>
    </citation>
    <scope>NUCLEOTIDE SEQUENCE [LARGE SCALE GENOMIC DNA]</scope>
    <source>
        <strain evidence="24">IAP13</strain>
    </source>
</reference>
<keyword evidence="18 19" id="KW-0472">Membrane</keyword>
<keyword evidence="17 19" id="KW-0406">Ion transport</keyword>
<evidence type="ECO:0000256" key="17">
    <source>
        <dbReference type="ARBA" id="ARBA00023065"/>
    </source>
</evidence>
<feature type="binding site" description="covalent" evidence="21">
    <location>
        <position position="226"/>
    </location>
    <ligand>
        <name>heme c</name>
        <dbReference type="ChEBI" id="CHEBI:61717"/>
        <label>2</label>
    </ligand>
</feature>
<dbReference type="PANTHER" id="PTHR33751">
    <property type="entry name" value="CBB3-TYPE CYTOCHROME C OXIDASE SUBUNIT FIXP"/>
    <property type="match status" value="1"/>
</dbReference>
<feature type="binding site" description="axial binding residue" evidence="20">
    <location>
        <position position="142"/>
    </location>
    <ligand>
        <name>heme c</name>
        <dbReference type="ChEBI" id="CHEBI:61717"/>
        <label>1</label>
    </ligand>
    <ligandPart>
        <name>Fe</name>
        <dbReference type="ChEBI" id="CHEBI:18248"/>
    </ligandPart>
</feature>
<evidence type="ECO:0000256" key="5">
    <source>
        <dbReference type="ARBA" id="ARBA00022475"/>
    </source>
</evidence>
<feature type="binding site" description="covalent" evidence="21">
    <location>
        <position position="141"/>
    </location>
    <ligand>
        <name>heme c</name>
        <dbReference type="ChEBI" id="CHEBI:61717"/>
        <label>1</label>
    </ligand>
</feature>
<dbReference type="GO" id="GO:0020037">
    <property type="term" value="F:heme binding"/>
    <property type="evidence" value="ECO:0007669"/>
    <property type="project" value="InterPro"/>
</dbReference>
<dbReference type="GO" id="GO:0016491">
    <property type="term" value="F:oxidoreductase activity"/>
    <property type="evidence" value="ECO:0007669"/>
    <property type="project" value="UniProtKB-KW"/>
</dbReference>
<feature type="binding site" description="axial binding residue" evidence="20">
    <location>
        <position position="230"/>
    </location>
    <ligand>
        <name>heme c</name>
        <dbReference type="ChEBI" id="CHEBI:61717"/>
        <label>2</label>
    </ligand>
    <ligandPart>
        <name>Fe</name>
        <dbReference type="ChEBI" id="CHEBI:18248"/>
    </ligandPart>
</feature>
<comment type="caution">
    <text evidence="24">The sequence shown here is derived from an EMBL/GenBank/DDBJ whole genome shotgun (WGS) entry which is preliminary data.</text>
</comment>
<comment type="similarity">
    <text evidence="3 19">Belongs to the CcoP / FixP family.</text>
</comment>
<dbReference type="Proteomes" id="UP001178148">
    <property type="component" value="Unassembled WGS sequence"/>
</dbReference>
<keyword evidence="4 19" id="KW-0813">Transport</keyword>
<keyword evidence="16 19" id="KW-0408">Iron</keyword>
<dbReference type="GO" id="GO:0005886">
    <property type="term" value="C:plasma membrane"/>
    <property type="evidence" value="ECO:0007669"/>
    <property type="project" value="UniProtKB-SubCell"/>
</dbReference>
<keyword evidence="15 19" id="KW-0560">Oxidoreductase</keyword>
<evidence type="ECO:0000256" key="18">
    <source>
        <dbReference type="ARBA" id="ARBA00023136"/>
    </source>
</evidence>
<feature type="binding site" description="axial binding residue" evidence="20">
    <location>
        <position position="181"/>
    </location>
    <ligand>
        <name>heme c</name>
        <dbReference type="ChEBI" id="CHEBI:61717"/>
        <label>2</label>
    </ligand>
    <ligandPart>
        <name>Fe</name>
        <dbReference type="ChEBI" id="CHEBI:18248"/>
    </ligandPart>
</feature>
<dbReference type="GO" id="GO:0046872">
    <property type="term" value="F:metal ion binding"/>
    <property type="evidence" value="ECO:0007669"/>
    <property type="project" value="UniProtKB-KW"/>
</dbReference>
<evidence type="ECO:0000256" key="19">
    <source>
        <dbReference type="PIRNR" id="PIRNR000006"/>
    </source>
</evidence>
<evidence type="ECO:0000256" key="14">
    <source>
        <dbReference type="ARBA" id="ARBA00022989"/>
    </source>
</evidence>
<dbReference type="InterPro" id="IPR032858">
    <property type="entry name" value="CcoP_N"/>
</dbReference>
<dbReference type="InterPro" id="IPR050597">
    <property type="entry name" value="Cytochrome_c_Oxidase_Subunit"/>
</dbReference>
<protein>
    <recommendedName>
        <fullName evidence="19">Cbb3-type cytochrome c oxidase subunit</fullName>
    </recommendedName>
</protein>
<dbReference type="InterPro" id="IPR009056">
    <property type="entry name" value="Cyt_c-like_dom"/>
</dbReference>
<keyword evidence="12 19" id="KW-0375">Hydrogen ion transport</keyword>
<evidence type="ECO:0000256" key="13">
    <source>
        <dbReference type="ARBA" id="ARBA00022982"/>
    </source>
</evidence>
<dbReference type="Pfam" id="PF14715">
    <property type="entry name" value="FixP_N"/>
    <property type="match status" value="1"/>
</dbReference>
<feature type="binding site" description="covalent" evidence="21">
    <location>
        <position position="229"/>
    </location>
    <ligand>
        <name>heme c</name>
        <dbReference type="ChEBI" id="CHEBI:61717"/>
        <label>2</label>
    </ligand>
</feature>
<evidence type="ECO:0000256" key="20">
    <source>
        <dbReference type="PIRSR" id="PIRSR000006-1"/>
    </source>
</evidence>
<evidence type="ECO:0000259" key="23">
    <source>
        <dbReference type="PROSITE" id="PS51007"/>
    </source>
</evidence>
<evidence type="ECO:0000256" key="4">
    <source>
        <dbReference type="ARBA" id="ARBA00022448"/>
    </source>
</evidence>
<comment type="subcellular location">
    <subcellularLocation>
        <location evidence="1 19">Cell inner membrane</location>
    </subcellularLocation>
</comment>
<dbReference type="InterPro" id="IPR036909">
    <property type="entry name" value="Cyt_c-like_dom_sf"/>
</dbReference>
<comment type="pathway">
    <text evidence="2 19">Energy metabolism; oxidative phosphorylation.</text>
</comment>
<evidence type="ECO:0000256" key="22">
    <source>
        <dbReference type="SAM" id="Phobius"/>
    </source>
</evidence>
<feature type="domain" description="Cytochrome c" evidence="23">
    <location>
        <begin position="213"/>
        <end position="295"/>
    </location>
</feature>
<evidence type="ECO:0000256" key="16">
    <source>
        <dbReference type="ARBA" id="ARBA00023004"/>
    </source>
</evidence>
<feature type="transmembrane region" description="Helical" evidence="22">
    <location>
        <begin position="7"/>
        <end position="25"/>
    </location>
</feature>
<keyword evidence="10 19" id="KW-0479">Metal-binding</keyword>
<feature type="binding site" description="covalent" evidence="21">
    <location>
        <position position="138"/>
    </location>
    <ligand>
        <name>heme c</name>
        <dbReference type="ChEBI" id="CHEBI:61717"/>
        <label>1</label>
    </ligand>
</feature>
<dbReference type="PROSITE" id="PS51007">
    <property type="entry name" value="CYTC"/>
    <property type="match status" value="2"/>
</dbReference>
<organism evidence="24 25">
    <name type="scientific">Candidatus Endonucleibacter bathymodioli</name>
    <dbReference type="NCBI Taxonomy" id="539814"/>
    <lineage>
        <taxon>Bacteria</taxon>
        <taxon>Pseudomonadati</taxon>
        <taxon>Pseudomonadota</taxon>
        <taxon>Gammaproteobacteria</taxon>
        <taxon>Oceanospirillales</taxon>
        <taxon>Endozoicomonadaceae</taxon>
        <taxon>Candidatus Endonucleibacter</taxon>
    </lineage>
</organism>
<evidence type="ECO:0000313" key="24">
    <source>
        <dbReference type="EMBL" id="MDP0588520.1"/>
    </source>
</evidence>
<dbReference type="EMBL" id="JASXSV010000005">
    <property type="protein sequence ID" value="MDP0588520.1"/>
    <property type="molecule type" value="Genomic_DNA"/>
</dbReference>
<sequence length="304" mass="34118">MSIFWSAWIIILTLVCLILVMWVLFATHKAQRSGTTNETTGHNYDGIEELDNPMPRWWFVLFVATLIFSAGYLLIYPGMGSWEGLLGWTSINEYERHQLKHDRRYMPEFSRYAATPIIELINNPKAIKMGQRIFMNNCTICHASDAGGNFGFPNLTNNKWLYGGAPETIKTTILHGRKGQMPAWGAIIGEKGVNNVTHYVRSLSNLTVNADDKTLEAGKKVFNNTCSICHGGDAKGNTLLGAPDLTSSDNWLYGSSHNQVAYTIRNGRNGIMSPWKDILGEEKVHLVTAYIYSLNNKAKKPEKQ</sequence>
<dbReference type="PIRSF" id="PIRSF000006">
    <property type="entry name" value="Cbb3-Cox_fixP"/>
    <property type="match status" value="1"/>
</dbReference>
<dbReference type="GO" id="GO:1902600">
    <property type="term" value="P:proton transmembrane transport"/>
    <property type="evidence" value="ECO:0007669"/>
    <property type="project" value="UniProtKB-KW"/>
</dbReference>
<keyword evidence="8 19" id="KW-0679">Respiratory chain</keyword>
<dbReference type="GO" id="GO:0009055">
    <property type="term" value="F:electron transfer activity"/>
    <property type="evidence" value="ECO:0007669"/>
    <property type="project" value="InterPro"/>
</dbReference>
<gene>
    <name evidence="24" type="primary">ccoP</name>
    <name evidence="24" type="ORF">QS748_04750</name>
</gene>
<dbReference type="SUPFAM" id="SSF46626">
    <property type="entry name" value="Cytochrome c"/>
    <property type="match status" value="2"/>
</dbReference>
<dbReference type="PANTHER" id="PTHR33751:SF1">
    <property type="entry name" value="CBB3-TYPE CYTOCHROME C OXIDASE SUBUNIT FIXP"/>
    <property type="match status" value="1"/>
</dbReference>
<dbReference type="AlphaFoldDB" id="A0AA90NL00"/>
<evidence type="ECO:0000256" key="12">
    <source>
        <dbReference type="ARBA" id="ARBA00022781"/>
    </source>
</evidence>
<dbReference type="InterPro" id="IPR004678">
    <property type="entry name" value="Cyt_c_oxidase_cbb3_su3"/>
</dbReference>
<evidence type="ECO:0000313" key="25">
    <source>
        <dbReference type="Proteomes" id="UP001178148"/>
    </source>
</evidence>
<evidence type="ECO:0000256" key="6">
    <source>
        <dbReference type="ARBA" id="ARBA00022519"/>
    </source>
</evidence>
<evidence type="ECO:0000256" key="15">
    <source>
        <dbReference type="ARBA" id="ARBA00023002"/>
    </source>
</evidence>
<proteinExistence type="inferred from homology"/>
<keyword evidence="9 22" id="KW-0812">Transmembrane</keyword>
<keyword evidence="13 19" id="KW-0249">Electron transport</keyword>
<dbReference type="Gene3D" id="1.10.760.10">
    <property type="entry name" value="Cytochrome c-like domain"/>
    <property type="match status" value="2"/>
</dbReference>
<evidence type="ECO:0000256" key="3">
    <source>
        <dbReference type="ARBA" id="ARBA00006113"/>
    </source>
</evidence>
<comment type="subunit">
    <text evidence="19">Component of the cbb3-type cytochrome c oxidase.</text>
</comment>
<comment type="function">
    <text evidence="19">C-type cytochrome. Part of the cbb3-type cytochrome c oxidase complex.</text>
</comment>
<evidence type="ECO:0000256" key="2">
    <source>
        <dbReference type="ARBA" id="ARBA00004673"/>
    </source>
</evidence>
<keyword evidence="11" id="KW-0677">Repeat</keyword>
<keyword evidence="14 22" id="KW-1133">Transmembrane helix</keyword>
<keyword evidence="7 19" id="KW-0349">Heme</keyword>
<evidence type="ECO:0000256" key="8">
    <source>
        <dbReference type="ARBA" id="ARBA00022660"/>
    </source>
</evidence>
<evidence type="ECO:0000256" key="1">
    <source>
        <dbReference type="ARBA" id="ARBA00004533"/>
    </source>
</evidence>
<keyword evidence="5 19" id="KW-1003">Cell membrane</keyword>
<dbReference type="NCBIfam" id="TIGR00782">
    <property type="entry name" value="ccoP"/>
    <property type="match status" value="1"/>
</dbReference>
<evidence type="ECO:0000256" key="21">
    <source>
        <dbReference type="PIRSR" id="PIRSR000006-2"/>
    </source>
</evidence>
<feature type="transmembrane region" description="Helical" evidence="22">
    <location>
        <begin position="57"/>
        <end position="76"/>
    </location>
</feature>
<evidence type="ECO:0000256" key="7">
    <source>
        <dbReference type="ARBA" id="ARBA00022617"/>
    </source>
</evidence>
<accession>A0AA90NL00</accession>
<evidence type="ECO:0000256" key="11">
    <source>
        <dbReference type="ARBA" id="ARBA00022737"/>
    </source>
</evidence>
<evidence type="ECO:0000256" key="10">
    <source>
        <dbReference type="ARBA" id="ARBA00022723"/>
    </source>
</evidence>
<comment type="cofactor">
    <cofactor evidence="19 21">
        <name>heme c</name>
        <dbReference type="ChEBI" id="CHEBI:61717"/>
    </cofactor>
    <text evidence="19 21">Binds 2 heme C groups per subunit.</text>
</comment>
<name>A0AA90NL00_9GAMM</name>